<reference evidence="1 2" key="1">
    <citation type="submission" date="2015-04" db="EMBL/GenBank/DDBJ databases">
        <authorList>
            <person name="Syromyatnikov M.Y."/>
            <person name="Popov V.N."/>
        </authorList>
    </citation>
    <scope>NUCLEOTIDE SEQUENCE [LARGE SCALE GENOMIC DNA]</scope>
</reference>
<dbReference type="EMBL" id="CVRI01000057">
    <property type="protein sequence ID" value="CRL02152.1"/>
    <property type="molecule type" value="Genomic_DNA"/>
</dbReference>
<evidence type="ECO:0000313" key="1">
    <source>
        <dbReference type="EMBL" id="CRL02152.1"/>
    </source>
</evidence>
<name>A0A1J1IPR4_9DIPT</name>
<dbReference type="AlphaFoldDB" id="A0A1J1IPR4"/>
<dbReference type="InterPro" id="IPR015943">
    <property type="entry name" value="WD40/YVTN_repeat-like_dom_sf"/>
</dbReference>
<dbReference type="Proteomes" id="UP000183832">
    <property type="component" value="Unassembled WGS sequence"/>
</dbReference>
<accession>A0A1J1IPR4</accession>
<evidence type="ECO:0000313" key="2">
    <source>
        <dbReference type="Proteomes" id="UP000183832"/>
    </source>
</evidence>
<proteinExistence type="predicted"/>
<dbReference type="InterPro" id="IPR036322">
    <property type="entry name" value="WD40_repeat_dom_sf"/>
</dbReference>
<dbReference type="OrthoDB" id="5578278at2759"/>
<dbReference type="Gene3D" id="2.130.10.10">
    <property type="entry name" value="YVTN repeat-like/Quinoprotein amine dehydrogenase"/>
    <property type="match status" value="1"/>
</dbReference>
<protein>
    <submittedName>
        <fullName evidence="1">CLUMA_CG015714, isoform A</fullName>
    </submittedName>
</protein>
<organism evidence="1 2">
    <name type="scientific">Clunio marinus</name>
    <dbReference type="NCBI Taxonomy" id="568069"/>
    <lineage>
        <taxon>Eukaryota</taxon>
        <taxon>Metazoa</taxon>
        <taxon>Ecdysozoa</taxon>
        <taxon>Arthropoda</taxon>
        <taxon>Hexapoda</taxon>
        <taxon>Insecta</taxon>
        <taxon>Pterygota</taxon>
        <taxon>Neoptera</taxon>
        <taxon>Endopterygota</taxon>
        <taxon>Diptera</taxon>
        <taxon>Nematocera</taxon>
        <taxon>Chironomoidea</taxon>
        <taxon>Chironomidae</taxon>
        <taxon>Clunio</taxon>
    </lineage>
</organism>
<dbReference type="SUPFAM" id="SSF50978">
    <property type="entry name" value="WD40 repeat-like"/>
    <property type="match status" value="1"/>
</dbReference>
<keyword evidence="2" id="KW-1185">Reference proteome</keyword>
<gene>
    <name evidence="1" type="primary">putative GK21641</name>
    <name evidence="1" type="ORF">CLUMA_CG015714</name>
</gene>
<sequence>MLGIVKKSLKFRNDKNGLFLKIHHTIETDNSEKVKFSFTLIDVSRCSKFFAAIDEGDNAFVFHLSEKCFWQLANFNIHDCSALKFIPLQDSNILVGNKSGFMYEIDINSGTTLRCIKVFSIPINQFLFQRPDMKTIMALSSQQIKIYDLENFVKKSDFIPKDEAEIKFVEQIPHDNRLFVILHHNIICILNSSLKHIRHFEPLKARKHYLKNPRNKIEKLNYSDDEAKSDHETDMDKIINSITRDYSNGYLHSVCFTQNGSSFCLSLMDNSLMFCSTSMWECRRIIKFPDFFIKRFDYIPSHENNPNMLLTLTSNDELMLLNLKTVNSKMLSNSNSIKKFLLSTNRKLLISIQHTGEILVYNFERFFGASVEFDIFSKEEIFTRTNSRAIKHEDKSNERNVGLDEIQIKVIESRANKDIESENL</sequence>
<dbReference type="STRING" id="568069.A0A1J1IPR4"/>